<feature type="compositionally biased region" description="Low complexity" evidence="1">
    <location>
        <begin position="27"/>
        <end position="36"/>
    </location>
</feature>
<evidence type="ECO:0000313" key="2">
    <source>
        <dbReference type="EMBL" id="KAJ1116097.1"/>
    </source>
</evidence>
<organism evidence="2 3">
    <name type="scientific">Pleurodeles waltl</name>
    <name type="common">Iberian ribbed newt</name>
    <dbReference type="NCBI Taxonomy" id="8319"/>
    <lineage>
        <taxon>Eukaryota</taxon>
        <taxon>Metazoa</taxon>
        <taxon>Chordata</taxon>
        <taxon>Craniata</taxon>
        <taxon>Vertebrata</taxon>
        <taxon>Euteleostomi</taxon>
        <taxon>Amphibia</taxon>
        <taxon>Batrachia</taxon>
        <taxon>Caudata</taxon>
        <taxon>Salamandroidea</taxon>
        <taxon>Salamandridae</taxon>
        <taxon>Pleurodelinae</taxon>
        <taxon>Pleurodeles</taxon>
    </lineage>
</organism>
<accession>A0AAV7NJ79</accession>
<dbReference type="EMBL" id="JANPWB010000012">
    <property type="protein sequence ID" value="KAJ1116097.1"/>
    <property type="molecule type" value="Genomic_DNA"/>
</dbReference>
<reference evidence="2" key="1">
    <citation type="journal article" date="2022" name="bioRxiv">
        <title>Sequencing and chromosome-scale assembly of the giantPleurodeles waltlgenome.</title>
        <authorList>
            <person name="Brown T."/>
            <person name="Elewa A."/>
            <person name="Iarovenko S."/>
            <person name="Subramanian E."/>
            <person name="Araus A.J."/>
            <person name="Petzold A."/>
            <person name="Susuki M."/>
            <person name="Suzuki K.-i.T."/>
            <person name="Hayashi T."/>
            <person name="Toyoda A."/>
            <person name="Oliveira C."/>
            <person name="Osipova E."/>
            <person name="Leigh N.D."/>
            <person name="Simon A."/>
            <person name="Yun M.H."/>
        </authorList>
    </citation>
    <scope>NUCLEOTIDE SEQUENCE</scope>
    <source>
        <strain evidence="2">20211129_DDA</strain>
        <tissue evidence="2">Liver</tissue>
    </source>
</reference>
<feature type="region of interest" description="Disordered" evidence="1">
    <location>
        <begin position="1"/>
        <end position="104"/>
    </location>
</feature>
<evidence type="ECO:0000313" key="3">
    <source>
        <dbReference type="Proteomes" id="UP001066276"/>
    </source>
</evidence>
<protein>
    <submittedName>
        <fullName evidence="2">Uncharacterized protein</fullName>
    </submittedName>
</protein>
<dbReference type="Proteomes" id="UP001066276">
    <property type="component" value="Chromosome 8"/>
</dbReference>
<sequence>MRGKNRSPGLGFRPCRSSEDGTRPEKAGAAPHAAPLAGGGSRPPSGNRQKTAPRSKDRSGHSGFPTGLAGDRQKAARQPSGKHPSTMKPAPNGAGGVEGVRRVQ</sequence>
<gene>
    <name evidence="2" type="ORF">NDU88_004316</name>
</gene>
<comment type="caution">
    <text evidence="2">The sequence shown here is derived from an EMBL/GenBank/DDBJ whole genome shotgun (WGS) entry which is preliminary data.</text>
</comment>
<keyword evidence="3" id="KW-1185">Reference proteome</keyword>
<proteinExistence type="predicted"/>
<dbReference type="AlphaFoldDB" id="A0AAV7NJ79"/>
<evidence type="ECO:0000256" key="1">
    <source>
        <dbReference type="SAM" id="MobiDB-lite"/>
    </source>
</evidence>
<name>A0AAV7NJ79_PLEWA</name>
<feature type="compositionally biased region" description="Basic and acidic residues" evidence="1">
    <location>
        <begin position="16"/>
        <end position="26"/>
    </location>
</feature>